<dbReference type="PRINTS" id="PR01012">
    <property type="entry name" value="NRPEPTIDEYR"/>
</dbReference>
<name>A0A8C6MNP0_MUSSI</name>
<evidence type="ECO:0000256" key="12">
    <source>
        <dbReference type="ARBA" id="ARBA00056796"/>
    </source>
</evidence>
<dbReference type="GeneTree" id="ENSGT00940000154336"/>
<keyword evidence="5" id="KW-0732">Signal</keyword>
<feature type="compositionally biased region" description="Acidic residues" evidence="16">
    <location>
        <begin position="426"/>
        <end position="438"/>
    </location>
</feature>
<evidence type="ECO:0000256" key="11">
    <source>
        <dbReference type="ARBA" id="ARBA00023224"/>
    </source>
</evidence>
<evidence type="ECO:0000256" key="8">
    <source>
        <dbReference type="ARBA" id="ARBA00023136"/>
    </source>
</evidence>
<keyword evidence="10 15" id="KW-0675">Receptor</keyword>
<feature type="domain" description="G-protein coupled receptors family 1 profile" evidence="18">
    <location>
        <begin position="89"/>
        <end position="346"/>
    </location>
</feature>
<evidence type="ECO:0000256" key="6">
    <source>
        <dbReference type="ARBA" id="ARBA00022989"/>
    </source>
</evidence>
<keyword evidence="8 17" id="KW-0472">Membrane</keyword>
<dbReference type="InterPro" id="IPR000611">
    <property type="entry name" value="NPY_rcpt"/>
</dbReference>
<feature type="transmembrane region" description="Helical" evidence="17">
    <location>
        <begin position="294"/>
        <end position="315"/>
    </location>
</feature>
<keyword evidence="4 15" id="KW-0812">Transmembrane</keyword>
<dbReference type="GO" id="GO:0042923">
    <property type="term" value="F:neuropeptide binding"/>
    <property type="evidence" value="ECO:0007669"/>
    <property type="project" value="TreeGrafter"/>
</dbReference>
<feature type="transmembrane region" description="Helical" evidence="17">
    <location>
        <begin position="327"/>
        <end position="349"/>
    </location>
</feature>
<sequence>MNTSFKGVSPFLSQMESAIDWLRENISWVPSIEDQSCNHTTQNGTNISSAEWGGPTGSVRRWLGGNPHIMAKIVLTFAYAVIIVISLFGNSLVCQVFVKHKEIKKSTGLLIFNLAISDILIILLNSPFALARFLSGQWVFGRIMCHVSRFAQYCSLHVSTLTLMAVAMDRHRVILHPMKPRLTHSQCLFVVAMIWSIAVFLALPHAIYQNLFTLVNMDGDTRSYCLPSFPGPSILVSKYVDLGTFILLYILPLLVIVVTYSHLGKRLWIQNAIGDASARQLMAHYQKRKKSIRMLILIVLVFAVCWFPLNFYVVLISSAGVENDSVLFYAFHWFAMSSTCYNPFIYCWLNRSFRAKLRSISSFRMQSLFVCSNSQVQQIKPQESHELRELQTSSLLRVPLAVPEPQVFEDPSLATGDNSQVSVQGEWEDPDPTLDEEPGPSTRDTYFCIHMQTSSH</sequence>
<dbReference type="GO" id="GO:0043005">
    <property type="term" value="C:neuron projection"/>
    <property type="evidence" value="ECO:0007669"/>
    <property type="project" value="TreeGrafter"/>
</dbReference>
<dbReference type="Pfam" id="PF00001">
    <property type="entry name" value="7tm_1"/>
    <property type="match status" value="1"/>
</dbReference>
<dbReference type="FunFam" id="1.20.1070.10:FF:000191">
    <property type="entry name" value="Probable G-protein coupled receptor 83"/>
    <property type="match status" value="1"/>
</dbReference>
<keyword evidence="9" id="KW-0564">Palmitate</keyword>
<proteinExistence type="inferred from homology"/>
<evidence type="ECO:0000259" key="18">
    <source>
        <dbReference type="PROSITE" id="PS50262"/>
    </source>
</evidence>
<dbReference type="CDD" id="cd15389">
    <property type="entry name" value="7tmA_GPR83"/>
    <property type="match status" value="1"/>
</dbReference>
<dbReference type="PANTHER" id="PTHR24235">
    <property type="entry name" value="NEUROPEPTIDE Y RECEPTOR"/>
    <property type="match status" value="1"/>
</dbReference>
<evidence type="ECO:0000256" key="3">
    <source>
        <dbReference type="ARBA" id="ARBA00022475"/>
    </source>
</evidence>
<evidence type="ECO:0000256" key="16">
    <source>
        <dbReference type="SAM" id="MobiDB-lite"/>
    </source>
</evidence>
<evidence type="ECO:0000256" key="10">
    <source>
        <dbReference type="ARBA" id="ARBA00023170"/>
    </source>
</evidence>
<feature type="transmembrane region" description="Helical" evidence="17">
    <location>
        <begin position="73"/>
        <end position="98"/>
    </location>
</feature>
<keyword evidence="3" id="KW-1003">Cell membrane</keyword>
<dbReference type="GO" id="GO:0097730">
    <property type="term" value="C:non-motile cilium"/>
    <property type="evidence" value="ECO:0007669"/>
    <property type="project" value="Ensembl"/>
</dbReference>
<evidence type="ECO:0000256" key="14">
    <source>
        <dbReference type="ARBA" id="ARBA00078506"/>
    </source>
</evidence>
<dbReference type="Ensembl" id="ENSMSIT00000001379.1">
    <property type="protein sequence ID" value="ENSMSIP00000001059.1"/>
    <property type="gene ID" value="ENSMSIG00000001074.1"/>
</dbReference>
<evidence type="ECO:0000256" key="5">
    <source>
        <dbReference type="ARBA" id="ARBA00022729"/>
    </source>
</evidence>
<dbReference type="GO" id="GO:0005886">
    <property type="term" value="C:plasma membrane"/>
    <property type="evidence" value="ECO:0007669"/>
    <property type="project" value="UniProtKB-SubCell"/>
</dbReference>
<comment type="function">
    <text evidence="12">G-protein coupled receptor for PEN, a neuropeptide produced from the precursor protein, proSAAS (encoded by PCSK1N). Acts through a G(i)- and G(q)-alpha-alpha-mediated pathway in response to PEN. Plays a role in food intake and body weight regulation. May contribute to the regulation of anxiety-related behaviors.</text>
</comment>
<protein>
    <recommendedName>
        <fullName evidence="13">G-protein coupled receptor 83</fullName>
    </recommendedName>
    <alternativeName>
        <fullName evidence="14">Glucocorticoid-induced receptor</fullName>
    </alternativeName>
</protein>
<evidence type="ECO:0000313" key="20">
    <source>
        <dbReference type="Proteomes" id="UP000694415"/>
    </source>
</evidence>
<evidence type="ECO:0000256" key="1">
    <source>
        <dbReference type="ARBA" id="ARBA00004651"/>
    </source>
</evidence>
<reference evidence="19" key="2">
    <citation type="submission" date="2025-09" db="UniProtKB">
        <authorList>
            <consortium name="Ensembl"/>
        </authorList>
    </citation>
    <scope>IDENTIFICATION</scope>
</reference>
<keyword evidence="6 17" id="KW-1133">Transmembrane helix</keyword>
<feature type="region of interest" description="Disordered" evidence="16">
    <location>
        <begin position="408"/>
        <end position="444"/>
    </location>
</feature>
<evidence type="ECO:0000256" key="4">
    <source>
        <dbReference type="ARBA" id="ARBA00022692"/>
    </source>
</evidence>
<dbReference type="AlphaFoldDB" id="A0A8C6MNP0"/>
<dbReference type="PRINTS" id="PR00237">
    <property type="entry name" value="GPCRRHODOPSN"/>
</dbReference>
<feature type="transmembrane region" description="Helical" evidence="17">
    <location>
        <begin position="242"/>
        <end position="263"/>
    </location>
</feature>
<keyword evidence="7 15" id="KW-0297">G-protein coupled receptor</keyword>
<accession>A0A8C6MNP0</accession>
<feature type="transmembrane region" description="Helical" evidence="17">
    <location>
        <begin position="110"/>
        <end position="130"/>
    </location>
</feature>
<keyword evidence="11 15" id="KW-0807">Transducer</keyword>
<dbReference type="PANTHER" id="PTHR24235:SF29">
    <property type="entry name" value="GH23382P"/>
    <property type="match status" value="1"/>
</dbReference>
<dbReference type="SUPFAM" id="SSF81321">
    <property type="entry name" value="Family A G protein-coupled receptor-like"/>
    <property type="match status" value="1"/>
</dbReference>
<reference evidence="19" key="1">
    <citation type="submission" date="2025-08" db="UniProtKB">
        <authorList>
            <consortium name="Ensembl"/>
        </authorList>
    </citation>
    <scope>IDENTIFICATION</scope>
</reference>
<evidence type="ECO:0000256" key="9">
    <source>
        <dbReference type="ARBA" id="ARBA00023139"/>
    </source>
</evidence>
<dbReference type="PROSITE" id="PS00237">
    <property type="entry name" value="G_PROTEIN_RECEP_F1_1"/>
    <property type="match status" value="1"/>
</dbReference>
<dbReference type="PROSITE" id="PS50262">
    <property type="entry name" value="G_PROTEIN_RECEP_F1_2"/>
    <property type="match status" value="1"/>
</dbReference>
<dbReference type="InterPro" id="IPR017452">
    <property type="entry name" value="GPCR_Rhodpsn_7TM"/>
</dbReference>
<evidence type="ECO:0000256" key="15">
    <source>
        <dbReference type="RuleBase" id="RU000688"/>
    </source>
</evidence>
<feature type="transmembrane region" description="Helical" evidence="17">
    <location>
        <begin position="188"/>
        <end position="208"/>
    </location>
</feature>
<dbReference type="Gene3D" id="1.20.1070.10">
    <property type="entry name" value="Rhodopsin 7-helix transmembrane proteins"/>
    <property type="match status" value="1"/>
</dbReference>
<dbReference type="Proteomes" id="UP000694415">
    <property type="component" value="Unplaced"/>
</dbReference>
<feature type="transmembrane region" description="Helical" evidence="17">
    <location>
        <begin position="150"/>
        <end position="168"/>
    </location>
</feature>
<evidence type="ECO:0000313" key="19">
    <source>
        <dbReference type="Ensembl" id="ENSMSIP00000001059.1"/>
    </source>
</evidence>
<keyword evidence="9" id="KW-0449">Lipoprotein</keyword>
<evidence type="ECO:0000256" key="7">
    <source>
        <dbReference type="ARBA" id="ARBA00023040"/>
    </source>
</evidence>
<evidence type="ECO:0000256" key="2">
    <source>
        <dbReference type="ARBA" id="ARBA00010663"/>
    </source>
</evidence>
<comment type="subcellular location">
    <subcellularLocation>
        <location evidence="1">Cell membrane</location>
        <topology evidence="1">Multi-pass membrane protein</topology>
    </subcellularLocation>
</comment>
<comment type="similarity">
    <text evidence="2 15">Belongs to the G-protein coupled receptor 1 family.</text>
</comment>
<dbReference type="InterPro" id="IPR000276">
    <property type="entry name" value="GPCR_Rhodpsn"/>
</dbReference>
<dbReference type="GO" id="GO:0001601">
    <property type="term" value="F:peptide YY receptor activity"/>
    <property type="evidence" value="ECO:0007669"/>
    <property type="project" value="UniProtKB-ARBA"/>
</dbReference>
<evidence type="ECO:0000256" key="17">
    <source>
        <dbReference type="SAM" id="Phobius"/>
    </source>
</evidence>
<organism evidence="19 20">
    <name type="scientific">Mus spicilegus</name>
    <name type="common">Mound-building mouse</name>
    <dbReference type="NCBI Taxonomy" id="10103"/>
    <lineage>
        <taxon>Eukaryota</taxon>
        <taxon>Metazoa</taxon>
        <taxon>Chordata</taxon>
        <taxon>Craniata</taxon>
        <taxon>Vertebrata</taxon>
        <taxon>Euteleostomi</taxon>
        <taxon>Mammalia</taxon>
        <taxon>Eutheria</taxon>
        <taxon>Euarchontoglires</taxon>
        <taxon>Glires</taxon>
        <taxon>Rodentia</taxon>
        <taxon>Myomorpha</taxon>
        <taxon>Muroidea</taxon>
        <taxon>Muridae</taxon>
        <taxon>Murinae</taxon>
        <taxon>Mus</taxon>
        <taxon>Mus</taxon>
    </lineage>
</organism>
<dbReference type="SMART" id="SM01381">
    <property type="entry name" value="7TM_GPCR_Srsx"/>
    <property type="match status" value="1"/>
</dbReference>
<keyword evidence="20" id="KW-1185">Reference proteome</keyword>
<evidence type="ECO:0000256" key="13">
    <source>
        <dbReference type="ARBA" id="ARBA00070743"/>
    </source>
</evidence>